<sequence>MSARAGIVVTGTEVLTGRVQDANGPWIADRLLELGVELAHITICGDRPTDIEAQLRFMADQGVDLIITSGGLGPTADDMTVAVVARFCGRELVLDAEMENRIAEILRSLLARNPAFDPENFDSVRAANRKQAMIPAGAEVIDPVGTAPGVVVPGKPAVIVLPGPPRELQPMWYKAIETPTAQQAIAGRTTYRQETVRMFGLPESGLAETLRAAEATIGGFDSLEITTCLRRGEIEMVTRYEPDDAAVYAALTRLLRERHAEQVYSEDGARVDDIVARLLAGRRIATAESCTAGLLAARLTDRPGSSEYVVGGVVSYSNDAKSELLGVDPALIEAHGAVSEPVAEAMAAGAVQRFTADTAVAITGIAGPGGGTAEKPVGTVSFTVLLADGRKLTRTLRLPGNRSDIRERATTVAMHLLRRTLADPV</sequence>
<dbReference type="EMBL" id="BLKU01000003">
    <property type="protein sequence ID" value="GFG65152.1"/>
    <property type="molecule type" value="Genomic_DNA"/>
</dbReference>
<accession>A0AAX1JFR4</accession>
<evidence type="ECO:0000259" key="2">
    <source>
        <dbReference type="SMART" id="SM00852"/>
    </source>
</evidence>
<dbReference type="PANTHER" id="PTHR13939">
    <property type="entry name" value="NICOTINAMIDE-NUCLEOTIDE AMIDOHYDROLASE PNCC"/>
    <property type="match status" value="1"/>
</dbReference>
<dbReference type="HAMAP" id="MF_00226_B">
    <property type="entry name" value="CinA_B"/>
    <property type="match status" value="1"/>
</dbReference>
<dbReference type="SMART" id="SM00852">
    <property type="entry name" value="MoCF_biosynth"/>
    <property type="match status" value="1"/>
</dbReference>
<dbReference type="InterPro" id="IPR008136">
    <property type="entry name" value="CinA_C"/>
</dbReference>
<dbReference type="InterPro" id="IPR050101">
    <property type="entry name" value="CinA"/>
</dbReference>
<reference evidence="3 5" key="1">
    <citation type="journal article" date="2019" name="Emerg. Microbes Infect.">
        <title>Comprehensive subspecies identification of 175 nontuberculous mycobacteria species based on 7547 genomic profiles.</title>
        <authorList>
            <person name="Matsumoto Y."/>
            <person name="Kinjo T."/>
            <person name="Motooka D."/>
            <person name="Nabeya D."/>
            <person name="Jung N."/>
            <person name="Uechi K."/>
            <person name="Horii T."/>
            <person name="Iida T."/>
            <person name="Fujita J."/>
            <person name="Nakamura S."/>
        </authorList>
    </citation>
    <scope>NUCLEOTIDE SEQUENCE [LARGE SCALE GENOMIC DNA]</scope>
    <source>
        <strain evidence="3 5">JCM 13573</strain>
    </source>
</reference>
<proteinExistence type="inferred from homology"/>
<dbReference type="InterPro" id="IPR008135">
    <property type="entry name" value="Competence-induced_CinA"/>
</dbReference>
<organism evidence="4 6">
    <name type="scientific">Mycobacterium kubicae</name>
    <dbReference type="NCBI Taxonomy" id="120959"/>
    <lineage>
        <taxon>Bacteria</taxon>
        <taxon>Bacillati</taxon>
        <taxon>Actinomycetota</taxon>
        <taxon>Actinomycetes</taxon>
        <taxon>Mycobacteriales</taxon>
        <taxon>Mycobacteriaceae</taxon>
        <taxon>Mycobacterium</taxon>
        <taxon>Mycobacterium simiae complex</taxon>
    </lineage>
</organism>
<protein>
    <recommendedName>
        <fullName evidence="1">CinA-like protein</fullName>
    </recommendedName>
</protein>
<evidence type="ECO:0000256" key="1">
    <source>
        <dbReference type="HAMAP-Rule" id="MF_00226"/>
    </source>
</evidence>
<dbReference type="Gene3D" id="3.90.950.20">
    <property type="entry name" value="CinA-like"/>
    <property type="match status" value="1"/>
</dbReference>
<dbReference type="NCBIfam" id="NF001813">
    <property type="entry name" value="PRK00549.1"/>
    <property type="match status" value="1"/>
</dbReference>
<evidence type="ECO:0000313" key="6">
    <source>
        <dbReference type="Proteomes" id="UP000663583"/>
    </source>
</evidence>
<dbReference type="Proteomes" id="UP000465306">
    <property type="component" value="Unassembled WGS sequence"/>
</dbReference>
<dbReference type="NCBIfam" id="TIGR00199">
    <property type="entry name" value="PncC_domain"/>
    <property type="match status" value="1"/>
</dbReference>
<dbReference type="RefSeq" id="WP_085074254.1">
    <property type="nucleotide sequence ID" value="NZ_BLKU01000003.1"/>
</dbReference>
<dbReference type="SUPFAM" id="SSF142433">
    <property type="entry name" value="CinA-like"/>
    <property type="match status" value="1"/>
</dbReference>
<feature type="domain" description="MoaB/Mog" evidence="2">
    <location>
        <begin position="6"/>
        <end position="183"/>
    </location>
</feature>
<dbReference type="KEGG" id="mku:I2456_13795"/>
<dbReference type="InterPro" id="IPR036425">
    <property type="entry name" value="MoaB/Mog-like_dom_sf"/>
</dbReference>
<dbReference type="Proteomes" id="UP000663583">
    <property type="component" value="Chromosome"/>
</dbReference>
<name>A0AAX1JFR4_9MYCO</name>
<dbReference type="CDD" id="cd00885">
    <property type="entry name" value="cinA"/>
    <property type="match status" value="1"/>
</dbReference>
<dbReference type="EMBL" id="CP065047">
    <property type="protein sequence ID" value="QPI40400.1"/>
    <property type="molecule type" value="Genomic_DNA"/>
</dbReference>
<keyword evidence="5" id="KW-1185">Reference proteome</keyword>
<dbReference type="PANTHER" id="PTHR13939:SF0">
    <property type="entry name" value="NMN AMIDOHYDROLASE-LIKE PROTEIN YFAY"/>
    <property type="match status" value="1"/>
</dbReference>
<evidence type="ECO:0000313" key="4">
    <source>
        <dbReference type="EMBL" id="QPI40400.1"/>
    </source>
</evidence>
<reference evidence="3" key="2">
    <citation type="submission" date="2020-02" db="EMBL/GenBank/DDBJ databases">
        <authorList>
            <person name="Matsumoto Y."/>
            <person name="Kinjo T."/>
            <person name="Motooka D."/>
            <person name="Nabeya D."/>
            <person name="Jung N."/>
            <person name="Uechi K."/>
            <person name="Horii T."/>
            <person name="Iida T."/>
            <person name="Fujita J."/>
            <person name="Nakamura S."/>
        </authorList>
    </citation>
    <scope>NUCLEOTIDE SEQUENCE</scope>
    <source>
        <strain evidence="3">JCM 13573</strain>
    </source>
</reference>
<dbReference type="InterPro" id="IPR036653">
    <property type="entry name" value="CinA-like_C"/>
</dbReference>
<gene>
    <name evidence="3" type="primary">cinA</name>
    <name evidence="4" type="ORF">I2456_13795</name>
    <name evidence="3" type="ORF">MKUB_26420</name>
</gene>
<evidence type="ECO:0000313" key="5">
    <source>
        <dbReference type="Proteomes" id="UP000465306"/>
    </source>
</evidence>
<dbReference type="Gene3D" id="3.40.980.10">
    <property type="entry name" value="MoaB/Mog-like domain"/>
    <property type="match status" value="1"/>
</dbReference>
<dbReference type="Pfam" id="PF00994">
    <property type="entry name" value="MoCF_biosynth"/>
    <property type="match status" value="1"/>
</dbReference>
<dbReference type="SUPFAM" id="SSF53218">
    <property type="entry name" value="Molybdenum cofactor biosynthesis proteins"/>
    <property type="match status" value="1"/>
</dbReference>
<reference evidence="4" key="3">
    <citation type="submission" date="2020-11" db="EMBL/GenBank/DDBJ databases">
        <title>Intraspecies plasmid and genomic variation of Mycobacterium kubicae revealed by the complete genome sequences of two clinical isolates.</title>
        <authorList>
            <person name="Hendrix J.R."/>
            <person name="Epperson L.E."/>
            <person name="Honda J.R."/>
            <person name="Strong M."/>
        </authorList>
    </citation>
    <scope>NUCLEOTIDE SEQUENCE</scope>
    <source>
        <strain evidence="4">JCM 13573</strain>
    </source>
</reference>
<dbReference type="NCBIfam" id="TIGR00200">
    <property type="entry name" value="cinA_nterm"/>
    <property type="match status" value="1"/>
</dbReference>
<dbReference type="Pfam" id="PF02464">
    <property type="entry name" value="CinA"/>
    <property type="match status" value="1"/>
</dbReference>
<dbReference type="AlphaFoldDB" id="A0AAX1JFR4"/>
<evidence type="ECO:0000313" key="3">
    <source>
        <dbReference type="EMBL" id="GFG65152.1"/>
    </source>
</evidence>
<comment type="similarity">
    <text evidence="1">Belongs to the CinA family.</text>
</comment>
<dbReference type="InterPro" id="IPR001453">
    <property type="entry name" value="MoaB/Mog_dom"/>
</dbReference>
<dbReference type="PIRSF" id="PIRSF006728">
    <property type="entry name" value="CinA"/>
    <property type="match status" value="1"/>
</dbReference>